<accession>A0A1S9PE63</accession>
<reference evidence="2 3" key="1">
    <citation type="submission" date="2016-07" db="EMBL/GenBank/DDBJ databases">
        <title>Genomic analysis of zinc-resistant bacterium Mucilaginibacter pedocola TBZ30.</title>
        <authorList>
            <person name="Huang J."/>
            <person name="Tang J."/>
        </authorList>
    </citation>
    <scope>NUCLEOTIDE SEQUENCE [LARGE SCALE GENOMIC DNA]</scope>
    <source>
        <strain evidence="2 3">TBZ30</strain>
    </source>
</reference>
<gene>
    <name evidence="2" type="ORF">BC343_28405</name>
</gene>
<dbReference type="RefSeq" id="WP_078348743.1">
    <property type="nucleotide sequence ID" value="NZ_MBTF01000014.1"/>
</dbReference>
<protein>
    <submittedName>
        <fullName evidence="2">Uncharacterized protein</fullName>
    </submittedName>
</protein>
<feature type="transmembrane region" description="Helical" evidence="1">
    <location>
        <begin position="33"/>
        <end position="53"/>
    </location>
</feature>
<organism evidence="2 3">
    <name type="scientific">Mucilaginibacter pedocola</name>
    <dbReference type="NCBI Taxonomy" id="1792845"/>
    <lineage>
        <taxon>Bacteria</taxon>
        <taxon>Pseudomonadati</taxon>
        <taxon>Bacteroidota</taxon>
        <taxon>Sphingobacteriia</taxon>
        <taxon>Sphingobacteriales</taxon>
        <taxon>Sphingobacteriaceae</taxon>
        <taxon>Mucilaginibacter</taxon>
    </lineage>
</organism>
<proteinExistence type="predicted"/>
<keyword evidence="1" id="KW-0472">Membrane</keyword>
<evidence type="ECO:0000256" key="1">
    <source>
        <dbReference type="SAM" id="Phobius"/>
    </source>
</evidence>
<keyword evidence="1" id="KW-0812">Transmembrane</keyword>
<dbReference type="STRING" id="1792845.BC343_28405"/>
<dbReference type="EMBL" id="MBTF01000014">
    <property type="protein sequence ID" value="OOQ59246.1"/>
    <property type="molecule type" value="Genomic_DNA"/>
</dbReference>
<evidence type="ECO:0000313" key="3">
    <source>
        <dbReference type="Proteomes" id="UP000189739"/>
    </source>
</evidence>
<dbReference type="AlphaFoldDB" id="A0A1S9PE63"/>
<evidence type="ECO:0000313" key="2">
    <source>
        <dbReference type="EMBL" id="OOQ59246.1"/>
    </source>
</evidence>
<keyword evidence="1" id="KW-1133">Transmembrane helix</keyword>
<dbReference type="Proteomes" id="UP000189739">
    <property type="component" value="Unassembled WGS sequence"/>
</dbReference>
<feature type="transmembrane region" description="Helical" evidence="1">
    <location>
        <begin position="7"/>
        <end position="27"/>
    </location>
</feature>
<comment type="caution">
    <text evidence="2">The sequence shown here is derived from an EMBL/GenBank/DDBJ whole genome shotgun (WGS) entry which is preliminary data.</text>
</comment>
<keyword evidence="3" id="KW-1185">Reference proteome</keyword>
<sequence>MTAKIKRWLYIIIGIVAAPILILAIFVLWDYPFLLVLLAVFLFWLVTTAFDIYHRLKPTVWFREHLAFEFKKTLQYTILEERLLTAKEAWDAFEPLDIPFDSSFPALAHKNFGHRYFRVEDPNGYQFELVVTVIQTWHNKFRYRIESTSRIRD</sequence>
<name>A0A1S9PE63_9SPHI</name>